<sequence>MDLVLSLLQQMCVYLVLAYMLSKTPIFLPLLNISRRLNHKLSVYVLFSLFCIMGTYFGLQINDAIANTRAIGAVMGGLFGGPVIGFAVGFTGGIHRYTLGGFTDVACAVSTTAEGIIGGLLHTYLLRKGKGRLLFSPSVVFAVTLFAEIVQMLLILMIAEPYDEAYALVSTIAAPMIIANSVGAALFMSILQDRKTIFEEYSATFSRRALNIAERSVGILAAGFNPQNAEKIARIVYEQTNVGAVSITDREKILAFVGIGDDHHKPNTPISSQSTLDAIARNAIIYLDGKEHPYQCSLSKTCKLGSALIIPLRAGDRVIGTIKLYEPKRKLFSTINMSMAEGIAQMLSSQILYGEYQEKQILLSRAEIKLLQAQVNPHFLFNALNTISAVIRRDPNKARELIQHLSQFFRSNLKQNIGTVTLKEELAHVNAYLTIEKARFSDRLDVEIAIDEALLERNVPSFTLQPLVENAIKHGTSNLLEGGKVRIYSMADARGHRIVVEDNAGSYQAPREDHDGLGMQIVAKRLTYKFGASSALNIEVEPNQYTRMSFVIPHKGTY</sequence>
<gene>
    <name evidence="18" type="ORF">AMR76_15935</name>
</gene>
<evidence type="ECO:0000313" key="19">
    <source>
        <dbReference type="Proteomes" id="UP000051221"/>
    </source>
</evidence>
<keyword evidence="19" id="KW-1185">Reference proteome</keyword>
<feature type="transmembrane region" description="Helical" evidence="14">
    <location>
        <begin position="71"/>
        <end position="91"/>
    </location>
</feature>
<dbReference type="GO" id="GO:0005524">
    <property type="term" value="F:ATP binding"/>
    <property type="evidence" value="ECO:0007669"/>
    <property type="project" value="UniProtKB-KW"/>
</dbReference>
<feature type="transmembrane region" description="Helical" evidence="14">
    <location>
        <begin position="97"/>
        <end position="121"/>
    </location>
</feature>
<keyword evidence="9 18" id="KW-0418">Kinase</keyword>
<dbReference type="InterPro" id="IPR003018">
    <property type="entry name" value="GAF"/>
</dbReference>
<evidence type="ECO:0000256" key="8">
    <source>
        <dbReference type="ARBA" id="ARBA00022741"/>
    </source>
</evidence>
<comment type="caution">
    <text evidence="18">The sequence shown here is derived from an EMBL/GenBank/DDBJ whole genome shotgun (WGS) entry which is preliminary data.</text>
</comment>
<evidence type="ECO:0000256" key="4">
    <source>
        <dbReference type="ARBA" id="ARBA00022475"/>
    </source>
</evidence>
<name>A0A0Q2QYK6_VIBFU</name>
<evidence type="ECO:0000256" key="13">
    <source>
        <dbReference type="ARBA" id="ARBA00023136"/>
    </source>
</evidence>
<dbReference type="InterPro" id="IPR036890">
    <property type="entry name" value="HATPase_C_sf"/>
</dbReference>
<dbReference type="InterPro" id="IPR050640">
    <property type="entry name" value="Bact_2-comp_sensor_kinase"/>
</dbReference>
<dbReference type="Pfam" id="PF07694">
    <property type="entry name" value="5TM-5TMR_LYT"/>
    <property type="match status" value="1"/>
</dbReference>
<dbReference type="AlphaFoldDB" id="A0A0Q2QYK6"/>
<dbReference type="PANTHER" id="PTHR34220">
    <property type="entry name" value="SENSOR HISTIDINE KINASE YPDA"/>
    <property type="match status" value="1"/>
</dbReference>
<keyword evidence="13 14" id="KW-0472">Membrane</keyword>
<dbReference type="Pfam" id="PF06580">
    <property type="entry name" value="His_kinase"/>
    <property type="match status" value="1"/>
</dbReference>
<comment type="catalytic activity">
    <reaction evidence="1">
        <text>ATP + protein L-histidine = ADP + protein N-phospho-L-histidine.</text>
        <dbReference type="EC" id="2.7.13.3"/>
    </reaction>
</comment>
<evidence type="ECO:0000256" key="5">
    <source>
        <dbReference type="ARBA" id="ARBA00022553"/>
    </source>
</evidence>
<evidence type="ECO:0000256" key="7">
    <source>
        <dbReference type="ARBA" id="ARBA00022692"/>
    </source>
</evidence>
<dbReference type="FunCoup" id="A0A0Q2QYK6">
    <property type="interactions" value="40"/>
</dbReference>
<evidence type="ECO:0000256" key="12">
    <source>
        <dbReference type="ARBA" id="ARBA00023012"/>
    </source>
</evidence>
<keyword evidence="6" id="KW-0808">Transferase</keyword>
<reference evidence="18 19" key="1">
    <citation type="submission" date="2015-08" db="EMBL/GenBank/DDBJ databases">
        <title>Antibacterial properties of a collection of Vibrionaceae strains.</title>
        <authorList>
            <person name="Giubergia S."/>
        </authorList>
    </citation>
    <scope>NUCLEOTIDE SEQUENCE [LARGE SCALE GENOMIC DNA]</scope>
    <source>
        <strain evidence="18 19">S0821</strain>
    </source>
</reference>
<dbReference type="GO" id="GO:0071555">
    <property type="term" value="P:cell wall organization"/>
    <property type="evidence" value="ECO:0007669"/>
    <property type="project" value="InterPro"/>
</dbReference>
<dbReference type="InParanoid" id="A0A0Q2QYK6"/>
<feature type="transmembrane region" description="Helical" evidence="14">
    <location>
        <begin position="165"/>
        <end position="191"/>
    </location>
</feature>
<evidence type="ECO:0000256" key="10">
    <source>
        <dbReference type="ARBA" id="ARBA00022840"/>
    </source>
</evidence>
<accession>A0A0Q2QYK6</accession>
<keyword evidence="8" id="KW-0547">Nucleotide-binding</keyword>
<evidence type="ECO:0000256" key="14">
    <source>
        <dbReference type="SAM" id="Phobius"/>
    </source>
</evidence>
<evidence type="ECO:0000313" key="18">
    <source>
        <dbReference type="EMBL" id="KQH85045.1"/>
    </source>
</evidence>
<dbReference type="InterPro" id="IPR011620">
    <property type="entry name" value="Sig_transdc_His_kinase_LytS_TM"/>
</dbReference>
<feature type="domain" description="Signal transduction histidine kinase internal region" evidence="16">
    <location>
        <begin position="366"/>
        <end position="444"/>
    </location>
</feature>
<dbReference type="OMA" id="SHFFRSN"/>
<feature type="transmembrane region" description="Helical" evidence="14">
    <location>
        <begin position="42"/>
        <end position="59"/>
    </location>
</feature>
<dbReference type="PANTHER" id="PTHR34220:SF10">
    <property type="entry name" value="SENSOR HISTIDINE KINASE BTSS"/>
    <property type="match status" value="1"/>
</dbReference>
<evidence type="ECO:0000256" key="9">
    <source>
        <dbReference type="ARBA" id="ARBA00022777"/>
    </source>
</evidence>
<evidence type="ECO:0000256" key="3">
    <source>
        <dbReference type="ARBA" id="ARBA00012438"/>
    </source>
</evidence>
<dbReference type="Proteomes" id="UP000051221">
    <property type="component" value="Unassembled WGS sequence"/>
</dbReference>
<dbReference type="GO" id="GO:0005886">
    <property type="term" value="C:plasma membrane"/>
    <property type="evidence" value="ECO:0007669"/>
    <property type="project" value="UniProtKB-SubCell"/>
</dbReference>
<keyword evidence="10" id="KW-0067">ATP-binding</keyword>
<keyword evidence="5" id="KW-0597">Phosphoprotein</keyword>
<dbReference type="GeneID" id="50536475"/>
<comment type="subcellular location">
    <subcellularLocation>
        <location evidence="2">Cell membrane</location>
        <topology evidence="2">Multi-pass membrane protein</topology>
    </subcellularLocation>
</comment>
<evidence type="ECO:0000256" key="6">
    <source>
        <dbReference type="ARBA" id="ARBA00022679"/>
    </source>
</evidence>
<proteinExistence type="predicted"/>
<keyword evidence="11 14" id="KW-1133">Transmembrane helix</keyword>
<evidence type="ECO:0000256" key="2">
    <source>
        <dbReference type="ARBA" id="ARBA00004651"/>
    </source>
</evidence>
<dbReference type="Gene3D" id="3.30.565.10">
    <property type="entry name" value="Histidine kinase-like ATPase, C-terminal domain"/>
    <property type="match status" value="1"/>
</dbReference>
<feature type="domain" description="Signal transduction histidine kinase 5TM receptor LytS transmembrane region" evidence="17">
    <location>
        <begin position="25"/>
        <end position="194"/>
    </location>
</feature>
<dbReference type="EC" id="2.7.13.3" evidence="3"/>
<feature type="domain" description="GAF" evidence="15">
    <location>
        <begin position="230"/>
        <end position="351"/>
    </location>
</feature>
<dbReference type="Pfam" id="PF01590">
    <property type="entry name" value="GAF"/>
    <property type="match status" value="1"/>
</dbReference>
<feature type="transmembrane region" description="Helical" evidence="14">
    <location>
        <begin position="133"/>
        <end position="159"/>
    </location>
</feature>
<dbReference type="RefSeq" id="WP_004728855.1">
    <property type="nucleotide sequence ID" value="NZ_CABLCD010000020.1"/>
</dbReference>
<dbReference type="InterPro" id="IPR029016">
    <property type="entry name" value="GAF-like_dom_sf"/>
</dbReference>
<dbReference type="SUPFAM" id="SSF55874">
    <property type="entry name" value="ATPase domain of HSP90 chaperone/DNA topoisomerase II/histidine kinase"/>
    <property type="match status" value="1"/>
</dbReference>
<keyword evidence="4" id="KW-1003">Cell membrane</keyword>
<evidence type="ECO:0000259" key="16">
    <source>
        <dbReference type="Pfam" id="PF06580"/>
    </source>
</evidence>
<protein>
    <recommendedName>
        <fullName evidence="3">histidine kinase</fullName>
        <ecNumber evidence="3">2.7.13.3</ecNumber>
    </recommendedName>
</protein>
<dbReference type="InterPro" id="IPR010559">
    <property type="entry name" value="Sig_transdc_His_kin_internal"/>
</dbReference>
<evidence type="ECO:0000259" key="15">
    <source>
        <dbReference type="Pfam" id="PF01590"/>
    </source>
</evidence>
<dbReference type="Gene3D" id="3.30.450.40">
    <property type="match status" value="1"/>
</dbReference>
<dbReference type="SUPFAM" id="SSF55781">
    <property type="entry name" value="GAF domain-like"/>
    <property type="match status" value="1"/>
</dbReference>
<dbReference type="Gene3D" id="1.10.1760.20">
    <property type="match status" value="1"/>
</dbReference>
<keyword evidence="12" id="KW-0902">Two-component regulatory system</keyword>
<evidence type="ECO:0000259" key="17">
    <source>
        <dbReference type="Pfam" id="PF07694"/>
    </source>
</evidence>
<evidence type="ECO:0000256" key="1">
    <source>
        <dbReference type="ARBA" id="ARBA00000085"/>
    </source>
</evidence>
<keyword evidence="7 14" id="KW-0812">Transmembrane</keyword>
<organism evidence="18 19">
    <name type="scientific">Vibrio furnissii</name>
    <dbReference type="NCBI Taxonomy" id="29494"/>
    <lineage>
        <taxon>Bacteria</taxon>
        <taxon>Pseudomonadati</taxon>
        <taxon>Pseudomonadota</taxon>
        <taxon>Gammaproteobacteria</taxon>
        <taxon>Vibrionales</taxon>
        <taxon>Vibrionaceae</taxon>
        <taxon>Vibrio</taxon>
    </lineage>
</organism>
<evidence type="ECO:0000256" key="11">
    <source>
        <dbReference type="ARBA" id="ARBA00022989"/>
    </source>
</evidence>
<dbReference type="EMBL" id="LKHS01000014">
    <property type="protein sequence ID" value="KQH85045.1"/>
    <property type="molecule type" value="Genomic_DNA"/>
</dbReference>
<dbReference type="GO" id="GO:0000155">
    <property type="term" value="F:phosphorelay sensor kinase activity"/>
    <property type="evidence" value="ECO:0007669"/>
    <property type="project" value="InterPro"/>
</dbReference>